<dbReference type="RefSeq" id="WP_074645726.1">
    <property type="nucleotide sequence ID" value="NZ_FOFU01000018.1"/>
</dbReference>
<feature type="chain" id="PRO_5010318460" evidence="3">
    <location>
        <begin position="19"/>
        <end position="544"/>
    </location>
</feature>
<dbReference type="PANTHER" id="PTHR43649:SF12">
    <property type="entry name" value="DIACETYLCHITOBIOSE BINDING PROTEIN DASA"/>
    <property type="match status" value="1"/>
</dbReference>
<protein>
    <submittedName>
        <fullName evidence="4">Putative aldouronate transport system substrate-binding protein</fullName>
    </submittedName>
</protein>
<dbReference type="eggNOG" id="COG1653">
    <property type="taxonomic scope" value="Bacteria"/>
</dbReference>
<dbReference type="PANTHER" id="PTHR43649">
    <property type="entry name" value="ARABINOSE-BINDING PROTEIN-RELATED"/>
    <property type="match status" value="1"/>
</dbReference>
<dbReference type="PROSITE" id="PS51257">
    <property type="entry name" value="PROKAR_LIPOPROTEIN"/>
    <property type="match status" value="1"/>
</dbReference>
<organism evidence="4 5">
    <name type="scientific">Treponema bryantii</name>
    <dbReference type="NCBI Taxonomy" id="163"/>
    <lineage>
        <taxon>Bacteria</taxon>
        <taxon>Pseudomonadati</taxon>
        <taxon>Spirochaetota</taxon>
        <taxon>Spirochaetia</taxon>
        <taxon>Spirochaetales</taxon>
        <taxon>Treponemataceae</taxon>
        <taxon>Treponema</taxon>
    </lineage>
</organism>
<evidence type="ECO:0000256" key="1">
    <source>
        <dbReference type="ARBA" id="ARBA00004418"/>
    </source>
</evidence>
<dbReference type="InterPro" id="IPR050490">
    <property type="entry name" value="Bact_solute-bd_prot1"/>
</dbReference>
<dbReference type="OrthoDB" id="353914at2"/>
<dbReference type="InterPro" id="IPR006059">
    <property type="entry name" value="SBP"/>
</dbReference>
<proteinExistence type="inferred from homology"/>
<dbReference type="AlphaFoldDB" id="A0A1H9JXI3"/>
<reference evidence="4 5" key="1">
    <citation type="submission" date="2016-10" db="EMBL/GenBank/DDBJ databases">
        <authorList>
            <person name="de Groot N.N."/>
        </authorList>
    </citation>
    <scope>NUCLEOTIDE SEQUENCE [LARGE SCALE GENOMIC DNA]</scope>
    <source>
        <strain evidence="4 5">B25</strain>
    </source>
</reference>
<evidence type="ECO:0000313" key="4">
    <source>
        <dbReference type="EMBL" id="SEQ91528.1"/>
    </source>
</evidence>
<dbReference type="Proteomes" id="UP000182360">
    <property type="component" value="Unassembled WGS sequence"/>
</dbReference>
<sequence length="544" mass="60911">MKKLKVVALGFAMVAAMSLVGCSKKEAGKTTGTKASADVPGWKANADKPIKLDWYINFSWFARHWGDSKVSKYITEKTGVDVNFIVPAGNEAEKLNAMIAGDALPDLITLGWWEGQIPMMIDSDLLYSLDELADKYDPYFWKVTDPVKVGWYRQPNGHIYGYPNASYTSTDYEKYQGKLTSNETFLVRKDMYEAIGSPDMTTPEGFLGALRAAKAKFPTVNGQSLIPFGTNEFGDTGCSQLQGYLSHFLAIAPEKDGKFVNADLGLTDDPEYIRWMKAFRQAHEEGLFATDVFVDKRSQIEEKAAQGRYFCMLYQNWDMQAPQNALYARDPNSIYIAVDGPKNSKGDDPVLAGGGIAGWTVTLISKNCKDPARAIQFLSYLISEEGQMDTNFGIEGETYTMVNGVPKLTPEIADLDKNDKNKQETEIGVQYTYWMLMDTAWQAQFGADYAPSLEQPQLWTRPYVHSYAAYDGLTLPVGSDEQLIYEDIQRRWGKVLPQLIRAGSEAEFDKIVADFNQYKKDKGVDKVIAAQSKLMNENKKKLGM</sequence>
<comment type="subcellular location">
    <subcellularLocation>
        <location evidence="1">Periplasm</location>
    </subcellularLocation>
</comment>
<dbReference type="SUPFAM" id="SSF53850">
    <property type="entry name" value="Periplasmic binding protein-like II"/>
    <property type="match status" value="1"/>
</dbReference>
<evidence type="ECO:0000256" key="3">
    <source>
        <dbReference type="SAM" id="SignalP"/>
    </source>
</evidence>
<gene>
    <name evidence="4" type="ORF">SAMN04487977_1185</name>
</gene>
<keyword evidence="3" id="KW-0732">Signal</keyword>
<dbReference type="GO" id="GO:0042597">
    <property type="term" value="C:periplasmic space"/>
    <property type="evidence" value="ECO:0007669"/>
    <property type="project" value="UniProtKB-SubCell"/>
</dbReference>
<evidence type="ECO:0000256" key="2">
    <source>
        <dbReference type="ARBA" id="ARBA00008520"/>
    </source>
</evidence>
<dbReference type="Pfam" id="PF01547">
    <property type="entry name" value="SBP_bac_1"/>
    <property type="match status" value="1"/>
</dbReference>
<name>A0A1H9JXI3_9SPIR</name>
<evidence type="ECO:0000313" key="5">
    <source>
        <dbReference type="Proteomes" id="UP000182360"/>
    </source>
</evidence>
<dbReference type="EMBL" id="FOFU01000018">
    <property type="protein sequence ID" value="SEQ91528.1"/>
    <property type="molecule type" value="Genomic_DNA"/>
</dbReference>
<keyword evidence="5" id="KW-1185">Reference proteome</keyword>
<dbReference type="Gene3D" id="3.40.190.10">
    <property type="entry name" value="Periplasmic binding protein-like II"/>
    <property type="match status" value="2"/>
</dbReference>
<comment type="similarity">
    <text evidence="2">Belongs to the bacterial solute-binding protein 1 family.</text>
</comment>
<accession>A0A1H9JXI3</accession>
<dbReference type="STRING" id="163.SAMN04487775_10192"/>
<feature type="signal peptide" evidence="3">
    <location>
        <begin position="1"/>
        <end position="18"/>
    </location>
</feature>